<organism evidence="2 3">
    <name type="scientific">Brevibacillus brevis (strain 47 / JCM 6285 / NBRC 100599)</name>
    <dbReference type="NCBI Taxonomy" id="358681"/>
    <lineage>
        <taxon>Bacteria</taxon>
        <taxon>Bacillati</taxon>
        <taxon>Bacillota</taxon>
        <taxon>Bacilli</taxon>
        <taxon>Bacillales</taxon>
        <taxon>Paenibacillaceae</taxon>
        <taxon>Brevibacillus</taxon>
    </lineage>
</organism>
<feature type="domain" description="Endonuclease GajA/Old nuclease/RecF-like AAA" evidence="1">
    <location>
        <begin position="4"/>
        <end position="399"/>
    </location>
</feature>
<evidence type="ECO:0000313" key="2">
    <source>
        <dbReference type="EMBL" id="BAH44565.1"/>
    </source>
</evidence>
<dbReference type="Proteomes" id="UP000001877">
    <property type="component" value="Chromosome"/>
</dbReference>
<evidence type="ECO:0000259" key="1">
    <source>
        <dbReference type="Pfam" id="PF13175"/>
    </source>
</evidence>
<accession>C0ZFK6</accession>
<sequence length="418" mass="48755">MLPKIKKFRINKLFGYKNVNIDFDSGVMILVGENGVGKTTILNVLYYTLSTKFEKLIDIDFHSIELFFNSGNHIVISKEDLVSVEPFNKLNPNEITINNNKIVFSANEYSKNYLTEVKNTKKSTQISFNLDKLFEDINERNQRIEKQKSMILSEFNMNIIFLPTYRRVEEDLHKLGIENYKSEFIQFGMADVEKAILTITQQIKDSAIQWYSKINGEMLAELVTGIKVTPEMRNSIQTDTLKIVLDRVGDNISDELKQSIDILLENERLFNGEYDPLIYFLSNLIKVYQKQRKYDERIQQFVKVCNNYLRNKLTYDESKVEILFKQHGKDIKLTNLSSGEKQIVSLFSKIYLDSNKDFIILFDEPELSLSIDWQQKLLPDIIGSSRCKFMFVVTHSPFIFDNELDNDARSLSSYISEE</sequence>
<dbReference type="Gene3D" id="3.40.50.300">
    <property type="entry name" value="P-loop containing nucleotide triphosphate hydrolases"/>
    <property type="match status" value="1"/>
</dbReference>
<dbReference type="InterPro" id="IPR027417">
    <property type="entry name" value="P-loop_NTPase"/>
</dbReference>
<dbReference type="PANTHER" id="PTHR43581">
    <property type="entry name" value="ATP/GTP PHOSPHATASE"/>
    <property type="match status" value="1"/>
</dbReference>
<dbReference type="STRING" id="358681.BBR47_35880"/>
<dbReference type="SUPFAM" id="SSF52540">
    <property type="entry name" value="P-loop containing nucleoside triphosphate hydrolases"/>
    <property type="match status" value="1"/>
</dbReference>
<keyword evidence="3" id="KW-1185">Reference proteome</keyword>
<dbReference type="PANTHER" id="PTHR43581:SF2">
    <property type="entry name" value="EXCINUCLEASE ATPASE SUBUNIT"/>
    <property type="match status" value="1"/>
</dbReference>
<dbReference type="RefSeq" id="WP_015891862.1">
    <property type="nucleotide sequence ID" value="NC_012491.1"/>
</dbReference>
<protein>
    <recommendedName>
        <fullName evidence="1">Endonuclease GajA/Old nuclease/RecF-like AAA domain-containing protein</fullName>
    </recommendedName>
</protein>
<evidence type="ECO:0000313" key="3">
    <source>
        <dbReference type="Proteomes" id="UP000001877"/>
    </source>
</evidence>
<dbReference type="InterPro" id="IPR051396">
    <property type="entry name" value="Bact_Antivir_Def_Nuclease"/>
</dbReference>
<reference evidence="2 3" key="1">
    <citation type="submission" date="2005-03" db="EMBL/GenBank/DDBJ databases">
        <title>Brevibacillus brevis strain 47, complete genome.</title>
        <authorList>
            <person name="Hosoyama A."/>
            <person name="Yamada R."/>
            <person name="Hongo Y."/>
            <person name="Terui Y."/>
            <person name="Ankai A."/>
            <person name="Masuyama W."/>
            <person name="Sekiguchi M."/>
            <person name="Takeda T."/>
            <person name="Asano K."/>
            <person name="Ohji S."/>
            <person name="Ichikawa N."/>
            <person name="Narita S."/>
            <person name="Aoki N."/>
            <person name="Miura H."/>
            <person name="Matsushita S."/>
            <person name="Sekigawa T."/>
            <person name="Yamagata H."/>
            <person name="Yoshikawa H."/>
            <person name="Udaka S."/>
            <person name="Tanikawa S."/>
            <person name="Fujita N."/>
        </authorList>
    </citation>
    <scope>NUCLEOTIDE SEQUENCE [LARGE SCALE GENOMIC DNA]</scope>
    <source>
        <strain evidence="3">47 / JCM 6285 / NBRC 100599</strain>
    </source>
</reference>
<dbReference type="InterPro" id="IPR041685">
    <property type="entry name" value="AAA_GajA/Old/RecF-like"/>
</dbReference>
<name>C0ZFK6_BREBN</name>
<proteinExistence type="predicted"/>
<dbReference type="AlphaFoldDB" id="C0ZFK6"/>
<dbReference type="EMBL" id="AP008955">
    <property type="protein sequence ID" value="BAH44565.1"/>
    <property type="molecule type" value="Genomic_DNA"/>
</dbReference>
<dbReference type="Pfam" id="PF13175">
    <property type="entry name" value="AAA_15"/>
    <property type="match status" value="1"/>
</dbReference>
<dbReference type="KEGG" id="bbe:BBR47_35880"/>
<dbReference type="HOGENOM" id="CLU_033692_0_0_9"/>
<gene>
    <name evidence="2" type="ordered locus">BBR47_35880</name>
</gene>
<dbReference type="eggNOG" id="COG3950">
    <property type="taxonomic scope" value="Bacteria"/>
</dbReference>